<dbReference type="EC" id="3.1.-.-" evidence="9"/>
<dbReference type="Proteomes" id="UP000230956">
    <property type="component" value="Unassembled WGS sequence"/>
</dbReference>
<evidence type="ECO:0000256" key="4">
    <source>
        <dbReference type="ARBA" id="ARBA00022723"/>
    </source>
</evidence>
<evidence type="ECO:0000256" key="8">
    <source>
        <dbReference type="ARBA" id="ARBA00023118"/>
    </source>
</evidence>
<dbReference type="InterPro" id="IPR021127">
    <property type="entry name" value="CRISPR_associated_Cas2"/>
</dbReference>
<sequence>MFTVISYDIQDDKRRYKIASILKDYGARVQYSVFEADLTDAQLCEAKQRINDVMAKEDQVRYYRLCEVCVNNIEMLGGIPITVLNDVIEL</sequence>
<keyword evidence="7 9" id="KW-0460">Magnesium</keyword>
<comment type="subunit">
    <text evidence="9">Homodimer, forms a heterotetramer with a Cas1 homodimer.</text>
</comment>
<dbReference type="RefSeq" id="WP_286677388.1">
    <property type="nucleotide sequence ID" value="NZ_MNXI01000002.1"/>
</dbReference>
<accession>A0A2M7T6M5</accession>
<evidence type="ECO:0000256" key="10">
    <source>
        <dbReference type="PIRNR" id="PIRNR032582"/>
    </source>
</evidence>
<dbReference type="InterPro" id="IPR019199">
    <property type="entry name" value="Virulence_VapD/CRISPR_Cas2"/>
</dbReference>
<evidence type="ECO:0000256" key="6">
    <source>
        <dbReference type="ARBA" id="ARBA00022801"/>
    </source>
</evidence>
<dbReference type="Gene3D" id="3.30.70.240">
    <property type="match status" value="1"/>
</dbReference>
<dbReference type="GO" id="GO:0051607">
    <property type="term" value="P:defense response to virus"/>
    <property type="evidence" value="ECO:0007669"/>
    <property type="project" value="UniProtKB-UniRule"/>
</dbReference>
<keyword evidence="8 9" id="KW-0051">Antiviral defense</keyword>
<evidence type="ECO:0000256" key="9">
    <source>
        <dbReference type="HAMAP-Rule" id="MF_01471"/>
    </source>
</evidence>
<gene>
    <name evidence="9 11" type="primary">cas2</name>
    <name evidence="11" type="ORF">COY37_08245</name>
</gene>
<dbReference type="SUPFAM" id="SSF143430">
    <property type="entry name" value="TTP0101/SSO1404-like"/>
    <property type="match status" value="1"/>
</dbReference>
<dbReference type="PANTHER" id="PTHR34405:SF3">
    <property type="entry name" value="CRISPR-ASSOCIATED ENDORIBONUCLEASE CAS2 3"/>
    <property type="match status" value="1"/>
</dbReference>
<comment type="function">
    <text evidence="9">CRISPR (clustered regularly interspaced short palindromic repeat), is an adaptive immune system that provides protection against mobile genetic elements (viruses, transposable elements and conjugative plasmids). CRISPR clusters contain sequences complementary to antecedent mobile elements and target invading nucleic acids. CRISPR clusters are transcribed and processed into CRISPR RNA (crRNA). Functions as a ssRNA-specific endoribonuclease. Involved in the integration of spacer DNA into the CRISPR cassette.</text>
</comment>
<proteinExistence type="inferred from homology"/>
<evidence type="ECO:0000256" key="5">
    <source>
        <dbReference type="ARBA" id="ARBA00022759"/>
    </source>
</evidence>
<comment type="similarity">
    <text evidence="2 9 10">Belongs to the CRISPR-associated endoribonuclease Cas2 protein family.</text>
</comment>
<dbReference type="GO" id="GO:0016787">
    <property type="term" value="F:hydrolase activity"/>
    <property type="evidence" value="ECO:0007669"/>
    <property type="project" value="UniProtKB-KW"/>
</dbReference>
<comment type="cofactor">
    <cofactor evidence="1 9">
        <name>Mg(2+)</name>
        <dbReference type="ChEBI" id="CHEBI:18420"/>
    </cofactor>
</comment>
<comment type="caution">
    <text evidence="11">The sequence shown here is derived from an EMBL/GenBank/DDBJ whole genome shotgun (WGS) entry which is preliminary data.</text>
</comment>
<evidence type="ECO:0000256" key="7">
    <source>
        <dbReference type="ARBA" id="ARBA00022842"/>
    </source>
</evidence>
<dbReference type="Pfam" id="PF09827">
    <property type="entry name" value="CRISPR_Cas2"/>
    <property type="match status" value="1"/>
</dbReference>
<evidence type="ECO:0000313" key="11">
    <source>
        <dbReference type="EMBL" id="PIZ36588.1"/>
    </source>
</evidence>
<dbReference type="PIRSF" id="PIRSF032582">
    <property type="entry name" value="Cas2"/>
    <property type="match status" value="1"/>
</dbReference>
<dbReference type="EMBL" id="PFNG01000195">
    <property type="protein sequence ID" value="PIZ36588.1"/>
    <property type="molecule type" value="Genomic_DNA"/>
</dbReference>
<dbReference type="GO" id="GO:0004521">
    <property type="term" value="F:RNA endonuclease activity"/>
    <property type="evidence" value="ECO:0007669"/>
    <property type="project" value="UniProtKB-UniRule"/>
</dbReference>
<keyword evidence="3 9" id="KW-0540">Nuclease</keyword>
<evidence type="ECO:0000256" key="2">
    <source>
        <dbReference type="ARBA" id="ARBA00009959"/>
    </source>
</evidence>
<reference evidence="12" key="1">
    <citation type="submission" date="2017-09" db="EMBL/GenBank/DDBJ databases">
        <title>Depth-based differentiation of microbial function through sediment-hosted aquifers and enrichment of novel symbionts in the deep terrestrial subsurface.</title>
        <authorList>
            <person name="Probst A.J."/>
            <person name="Ladd B."/>
            <person name="Jarett J.K."/>
            <person name="Geller-Mcgrath D.E."/>
            <person name="Sieber C.M.K."/>
            <person name="Emerson J.B."/>
            <person name="Anantharaman K."/>
            <person name="Thomas B.C."/>
            <person name="Malmstrom R."/>
            <person name="Stieglmeier M."/>
            <person name="Klingl A."/>
            <person name="Woyke T."/>
            <person name="Ryan C.M."/>
            <person name="Banfield J.F."/>
        </authorList>
    </citation>
    <scope>NUCLEOTIDE SEQUENCE [LARGE SCALE GENOMIC DNA]</scope>
</reference>
<dbReference type="GO" id="GO:0046872">
    <property type="term" value="F:metal ion binding"/>
    <property type="evidence" value="ECO:0007669"/>
    <property type="project" value="UniProtKB-UniRule"/>
</dbReference>
<keyword evidence="5 9" id="KW-0255">Endonuclease</keyword>
<protein>
    <recommendedName>
        <fullName evidence="9">CRISPR-associated endoribonuclease Cas2</fullName>
        <ecNumber evidence="9">3.1.-.-</ecNumber>
    </recommendedName>
</protein>
<keyword evidence="4 9" id="KW-0479">Metal-binding</keyword>
<name>A0A2M7T6M5_9ACTN</name>
<dbReference type="HAMAP" id="MF_01471">
    <property type="entry name" value="Cas2"/>
    <property type="match status" value="1"/>
</dbReference>
<dbReference type="NCBIfam" id="TIGR01573">
    <property type="entry name" value="cas2"/>
    <property type="match status" value="1"/>
</dbReference>
<keyword evidence="6 9" id="KW-0378">Hydrolase</keyword>
<evidence type="ECO:0000313" key="12">
    <source>
        <dbReference type="Proteomes" id="UP000230956"/>
    </source>
</evidence>
<organism evidence="11 12">
    <name type="scientific">Candidatus Aquicultor secundus</name>
    <dbReference type="NCBI Taxonomy" id="1973895"/>
    <lineage>
        <taxon>Bacteria</taxon>
        <taxon>Bacillati</taxon>
        <taxon>Actinomycetota</taxon>
        <taxon>Candidatus Aquicultoria</taxon>
        <taxon>Candidatus Aquicultorales</taxon>
        <taxon>Candidatus Aquicultoraceae</taxon>
        <taxon>Candidatus Aquicultor</taxon>
    </lineage>
</organism>
<dbReference type="AlphaFoldDB" id="A0A2M7T6M5"/>
<evidence type="ECO:0000256" key="1">
    <source>
        <dbReference type="ARBA" id="ARBA00001946"/>
    </source>
</evidence>
<evidence type="ECO:0000256" key="3">
    <source>
        <dbReference type="ARBA" id="ARBA00022722"/>
    </source>
</evidence>
<dbReference type="CDD" id="cd09725">
    <property type="entry name" value="Cas2_I_II_III"/>
    <property type="match status" value="1"/>
</dbReference>
<dbReference type="PANTHER" id="PTHR34405">
    <property type="entry name" value="CRISPR-ASSOCIATED ENDORIBONUCLEASE CAS2"/>
    <property type="match status" value="1"/>
</dbReference>
<dbReference type="GO" id="GO:0043571">
    <property type="term" value="P:maintenance of CRISPR repeat elements"/>
    <property type="evidence" value="ECO:0007669"/>
    <property type="project" value="UniProtKB-UniRule"/>
</dbReference>
<feature type="binding site" evidence="9">
    <location>
        <position position="8"/>
    </location>
    <ligand>
        <name>Mg(2+)</name>
        <dbReference type="ChEBI" id="CHEBI:18420"/>
        <note>catalytic</note>
    </ligand>
</feature>